<keyword evidence="1" id="KW-0732">Signal</keyword>
<name>A0A8T0GQB3_CERPU</name>
<accession>A0A8T0GQB3</accession>
<proteinExistence type="predicted"/>
<keyword evidence="3" id="KW-1185">Reference proteome</keyword>
<organism evidence="2 3">
    <name type="scientific">Ceratodon purpureus</name>
    <name type="common">Fire moss</name>
    <name type="synonym">Dicranum purpureum</name>
    <dbReference type="NCBI Taxonomy" id="3225"/>
    <lineage>
        <taxon>Eukaryota</taxon>
        <taxon>Viridiplantae</taxon>
        <taxon>Streptophyta</taxon>
        <taxon>Embryophyta</taxon>
        <taxon>Bryophyta</taxon>
        <taxon>Bryophytina</taxon>
        <taxon>Bryopsida</taxon>
        <taxon>Dicranidae</taxon>
        <taxon>Pseudoditrichales</taxon>
        <taxon>Ditrichaceae</taxon>
        <taxon>Ceratodon</taxon>
    </lineage>
</organism>
<sequence>MFMVTLLLLLFHAALLIESAFFCSKARTDFMPSSSAAVLTIFEGEVFLSRAFDGVL</sequence>
<evidence type="ECO:0000256" key="1">
    <source>
        <dbReference type="SAM" id="SignalP"/>
    </source>
</evidence>
<evidence type="ECO:0000313" key="2">
    <source>
        <dbReference type="EMBL" id="KAG0561791.1"/>
    </source>
</evidence>
<reference evidence="2" key="1">
    <citation type="submission" date="2020-06" db="EMBL/GenBank/DDBJ databases">
        <title>WGS assembly of Ceratodon purpureus strain R40.</title>
        <authorList>
            <person name="Carey S.B."/>
            <person name="Jenkins J."/>
            <person name="Shu S."/>
            <person name="Lovell J.T."/>
            <person name="Sreedasyam A."/>
            <person name="Maumus F."/>
            <person name="Tiley G.P."/>
            <person name="Fernandez-Pozo N."/>
            <person name="Barry K."/>
            <person name="Chen C."/>
            <person name="Wang M."/>
            <person name="Lipzen A."/>
            <person name="Daum C."/>
            <person name="Saski C.A."/>
            <person name="Payton A.C."/>
            <person name="Mcbreen J.C."/>
            <person name="Conrad R.E."/>
            <person name="Kollar L.M."/>
            <person name="Olsson S."/>
            <person name="Huttunen S."/>
            <person name="Landis J.B."/>
            <person name="Wickett N.J."/>
            <person name="Johnson M.G."/>
            <person name="Rensing S.A."/>
            <person name="Grimwood J."/>
            <person name="Schmutz J."/>
            <person name="Mcdaniel S.F."/>
        </authorList>
    </citation>
    <scope>NUCLEOTIDE SEQUENCE</scope>
    <source>
        <strain evidence="2">R40</strain>
    </source>
</reference>
<dbReference type="EMBL" id="CM026430">
    <property type="protein sequence ID" value="KAG0561791.1"/>
    <property type="molecule type" value="Genomic_DNA"/>
</dbReference>
<dbReference type="AlphaFoldDB" id="A0A8T0GQB3"/>
<comment type="caution">
    <text evidence="2">The sequence shown here is derived from an EMBL/GenBank/DDBJ whole genome shotgun (WGS) entry which is preliminary data.</text>
</comment>
<gene>
    <name evidence="2" type="ORF">KC19_9G092100</name>
</gene>
<feature type="signal peptide" evidence="1">
    <location>
        <begin position="1"/>
        <end position="19"/>
    </location>
</feature>
<protein>
    <submittedName>
        <fullName evidence="2">Uncharacterized protein</fullName>
    </submittedName>
</protein>
<feature type="chain" id="PRO_5035897426" evidence="1">
    <location>
        <begin position="20"/>
        <end position="56"/>
    </location>
</feature>
<dbReference type="Proteomes" id="UP000822688">
    <property type="component" value="Chromosome 9"/>
</dbReference>
<evidence type="ECO:0000313" key="3">
    <source>
        <dbReference type="Proteomes" id="UP000822688"/>
    </source>
</evidence>